<evidence type="ECO:0000313" key="1">
    <source>
        <dbReference type="EMBL" id="OIJ41483.1"/>
    </source>
</evidence>
<organism evidence="1 2">
    <name type="scientific">Massilia timonae</name>
    <dbReference type="NCBI Taxonomy" id="47229"/>
    <lineage>
        <taxon>Bacteria</taxon>
        <taxon>Pseudomonadati</taxon>
        <taxon>Pseudomonadota</taxon>
        <taxon>Betaproteobacteria</taxon>
        <taxon>Burkholderiales</taxon>
        <taxon>Oxalobacteraceae</taxon>
        <taxon>Telluria group</taxon>
        <taxon>Massilia</taxon>
    </lineage>
</organism>
<gene>
    <name evidence="1" type="ORF">LO55_4547</name>
</gene>
<name>A0A1S2N9E7_9BURK</name>
<sequence>MLPRRILAAALTASCLLLGGCREHNEPVKPIADLSLGLSSQPARD</sequence>
<accession>A0A1S2N9E7</accession>
<dbReference type="RefSeq" id="WP_005669937.1">
    <property type="nucleotide sequence ID" value="NZ_DALZDZ010000010.1"/>
</dbReference>
<keyword evidence="1" id="KW-0449">Lipoprotein</keyword>
<evidence type="ECO:0000313" key="2">
    <source>
        <dbReference type="Proteomes" id="UP000180246"/>
    </source>
</evidence>
<dbReference type="AlphaFoldDB" id="A0A1S2N9E7"/>
<protein>
    <submittedName>
        <fullName evidence="1">Putative lipoprotein</fullName>
    </submittedName>
</protein>
<dbReference type="EMBL" id="JRYB01000001">
    <property type="protein sequence ID" value="OIJ41483.1"/>
    <property type="molecule type" value="Genomic_DNA"/>
</dbReference>
<dbReference type="PROSITE" id="PS51257">
    <property type="entry name" value="PROKAR_LIPOPROTEIN"/>
    <property type="match status" value="1"/>
</dbReference>
<proteinExistence type="predicted"/>
<comment type="caution">
    <text evidence="1">The sequence shown here is derived from an EMBL/GenBank/DDBJ whole genome shotgun (WGS) entry which is preliminary data.</text>
</comment>
<dbReference type="Proteomes" id="UP000180246">
    <property type="component" value="Unassembled WGS sequence"/>
</dbReference>
<reference evidence="1 2" key="1">
    <citation type="submission" date="2014-10" db="EMBL/GenBank/DDBJ databases">
        <authorList>
            <person name="Seo M.-J."/>
            <person name="Seok Y.J."/>
            <person name="Cha I.-T."/>
        </authorList>
    </citation>
    <scope>NUCLEOTIDE SEQUENCE [LARGE SCALE GENOMIC DNA]</scope>
    <source>
        <strain evidence="1 2">NEU</strain>
    </source>
</reference>